<dbReference type="Gene3D" id="3.40.50.1820">
    <property type="entry name" value="alpha/beta hydrolase"/>
    <property type="match status" value="1"/>
</dbReference>
<dbReference type="EMBL" id="AP012050">
    <property type="protein sequence ID" value="BAM48014.1"/>
    <property type="molecule type" value="Genomic_DNA"/>
</dbReference>
<gene>
    <name evidence="2" type="ordered locus">AXY_18820</name>
</gene>
<dbReference type="InterPro" id="IPR018247">
    <property type="entry name" value="EF_Hand_1_Ca_BS"/>
</dbReference>
<dbReference type="SUPFAM" id="SSF103647">
    <property type="entry name" value="TSP type-3 repeat"/>
    <property type="match status" value="1"/>
</dbReference>
<proteinExistence type="predicted"/>
<name>K0IZR7_AMPXN</name>
<dbReference type="PANTHER" id="PTHR24020">
    <property type="entry name" value="COLLAGEN ALPHA"/>
    <property type="match status" value="1"/>
</dbReference>
<dbReference type="SMART" id="SM00327">
    <property type="entry name" value="VWA"/>
    <property type="match status" value="1"/>
</dbReference>
<dbReference type="RefSeq" id="WP_015010601.1">
    <property type="nucleotide sequence ID" value="NC_018704.1"/>
</dbReference>
<keyword evidence="3" id="KW-1185">Reference proteome</keyword>
<feature type="domain" description="VWFA" evidence="1">
    <location>
        <begin position="137"/>
        <end position="300"/>
    </location>
</feature>
<dbReference type="Proteomes" id="UP000006294">
    <property type="component" value="Chromosome"/>
</dbReference>
<dbReference type="InterPro" id="IPR050525">
    <property type="entry name" value="ECM_Assembly_Org"/>
</dbReference>
<evidence type="ECO:0000313" key="3">
    <source>
        <dbReference type="Proteomes" id="UP000006294"/>
    </source>
</evidence>
<dbReference type="InterPro" id="IPR002921">
    <property type="entry name" value="Fungal_lipase-type"/>
</dbReference>
<dbReference type="Pfam" id="PF01764">
    <property type="entry name" value="Lipase_3"/>
    <property type="match status" value="1"/>
</dbReference>
<dbReference type="GO" id="GO:0006629">
    <property type="term" value="P:lipid metabolic process"/>
    <property type="evidence" value="ECO:0007669"/>
    <property type="project" value="InterPro"/>
</dbReference>
<dbReference type="SUPFAM" id="SSF53474">
    <property type="entry name" value="alpha/beta-Hydrolases"/>
    <property type="match status" value="1"/>
</dbReference>
<dbReference type="PROSITE" id="PS50234">
    <property type="entry name" value="VWFA"/>
    <property type="match status" value="1"/>
</dbReference>
<dbReference type="AlphaFoldDB" id="K0IZR7"/>
<dbReference type="InterPro" id="IPR002035">
    <property type="entry name" value="VWF_A"/>
</dbReference>
<dbReference type="PROSITE" id="PS00018">
    <property type="entry name" value="EF_HAND_1"/>
    <property type="match status" value="2"/>
</dbReference>
<reference evidence="2 3" key="1">
    <citation type="submission" date="2011-01" db="EMBL/GenBank/DDBJ databases">
        <title>Whole genome sequence of Amphibacillus xylinus NBRC 15112.</title>
        <authorList>
            <person name="Nakazawa H."/>
            <person name="Katano Y."/>
            <person name="Nakamura S."/>
            <person name="Sasagawa M."/>
            <person name="Fukada J."/>
            <person name="Arai T."/>
            <person name="Sasakura N."/>
            <person name="Mochizuki D."/>
            <person name="Hosoyama A."/>
            <person name="Harada K."/>
            <person name="Horikawa H."/>
            <person name="Kato Y."/>
            <person name="Harada T."/>
            <person name="Sasaki K."/>
            <person name="Sekiguchi M."/>
            <person name="Hodoyama M."/>
            <person name="Nishiko R."/>
            <person name="Narita H."/>
            <person name="Hanamaki A."/>
            <person name="Hata C."/>
            <person name="Konno Y."/>
            <person name="Niimura Y."/>
            <person name="Yamazaki S."/>
            <person name="Fujita N."/>
        </authorList>
    </citation>
    <scope>NUCLEOTIDE SEQUENCE [LARGE SCALE GENOMIC DNA]</scope>
    <source>
        <strain evidence="3">ATCC 51415 / DSM 6626 / JCM 7361 / LMG 17667 / NBRC 15112 / Ep01</strain>
    </source>
</reference>
<sequence length="663" mass="73054">MNPQVTIDSRAADVTSTTITNMSGTNWFLSEDIPGYLGAPFDFNTEIDFDEAEMTFVYDESVVTDEFRPEIFYYNEAEQRLERLENQTHDPESHSVTATVEHFSVYLLLNGVIWDAVWENEIRPFDEATEAEKGNTDVAFAIDSSSSMSSNDPNDLRKKASKAFTDKLKEGDRAAVIDFDSYATLHSGLITDKVAVKAAIDLVDQSGGTNLFSGIVMALEELVDNGSVDHSKFVVFLTDGQGSWDDLALDYANEHQIKIFTIGLGSGVDQHLLERIASSTGGKYYHADEADSLEGIFDESAEDIIGCPSDRDCDGVPDQLEKNGMRLGNGTTVFTDFTIADTDGDGLLDGEEVTLEFVDYNGGYYISYSDPTLKDTDKDGIIDSEEIKENRMVYNVSDRTLTHISNLAYVNLESHVFKKIGDASSIGNHNHFDELKDEIADWTIIKANDGGFTSGGFGGVAVKKGHDIIIGYRGTAFGLTPETIYDVIADIDIYVSGNNFQGSLATSFASEIVSSYPKANAYVTGHSLGGFLAQIVSYRMLDHHLHKSYLPLSSNRAVVKAALADGSYLKKTVTFNAAPFFRPTYFHKKGLGMITSAVPIWDLASQKFDHKVYNYSIDGDFLQLAVDIHVADKLGQVVPAYPKKRDGNAHSLVQFYDHFPKLD</sequence>
<dbReference type="SUPFAM" id="SSF53300">
    <property type="entry name" value="vWA-like"/>
    <property type="match status" value="1"/>
</dbReference>
<dbReference type="PANTHER" id="PTHR24020:SF18">
    <property type="entry name" value="COLLAGEN ALPHA-1(VI) CHAIN"/>
    <property type="match status" value="1"/>
</dbReference>
<dbReference type="Gene3D" id="3.40.50.410">
    <property type="entry name" value="von Willebrand factor, type A domain"/>
    <property type="match status" value="1"/>
</dbReference>
<dbReference type="Pfam" id="PF00092">
    <property type="entry name" value="VWA"/>
    <property type="match status" value="1"/>
</dbReference>
<dbReference type="GO" id="GO:0005509">
    <property type="term" value="F:calcium ion binding"/>
    <property type="evidence" value="ECO:0007669"/>
    <property type="project" value="InterPro"/>
</dbReference>
<dbReference type="STRING" id="698758.AXY_18820"/>
<dbReference type="CDD" id="cd00198">
    <property type="entry name" value="vWFA"/>
    <property type="match status" value="1"/>
</dbReference>
<evidence type="ECO:0000259" key="1">
    <source>
        <dbReference type="PROSITE" id="PS50234"/>
    </source>
</evidence>
<dbReference type="eggNOG" id="COG2304">
    <property type="taxonomic scope" value="Bacteria"/>
</dbReference>
<dbReference type="HOGENOM" id="CLU_413695_0_0_9"/>
<dbReference type="InterPro" id="IPR029058">
    <property type="entry name" value="AB_hydrolase_fold"/>
</dbReference>
<dbReference type="KEGG" id="axl:AXY_18820"/>
<dbReference type="InterPro" id="IPR028974">
    <property type="entry name" value="TSP_type-3_rpt"/>
</dbReference>
<evidence type="ECO:0000313" key="2">
    <source>
        <dbReference type="EMBL" id="BAM48014.1"/>
    </source>
</evidence>
<accession>K0IZR7</accession>
<organism evidence="2 3">
    <name type="scientific">Amphibacillus xylanus (strain ATCC 51415 / DSM 6626 / JCM 7361 / LMG 17667 / NBRC 15112 / Ep01)</name>
    <dbReference type="NCBI Taxonomy" id="698758"/>
    <lineage>
        <taxon>Bacteria</taxon>
        <taxon>Bacillati</taxon>
        <taxon>Bacillota</taxon>
        <taxon>Bacilli</taxon>
        <taxon>Bacillales</taxon>
        <taxon>Bacillaceae</taxon>
        <taxon>Amphibacillus</taxon>
    </lineage>
</organism>
<dbReference type="GO" id="GO:0005615">
    <property type="term" value="C:extracellular space"/>
    <property type="evidence" value="ECO:0007669"/>
    <property type="project" value="TreeGrafter"/>
</dbReference>
<dbReference type="PATRIC" id="fig|698758.3.peg.1883"/>
<dbReference type="OrthoDB" id="6372180at2"/>
<dbReference type="InterPro" id="IPR036465">
    <property type="entry name" value="vWFA_dom_sf"/>
</dbReference>
<protein>
    <recommendedName>
        <fullName evidence="1">VWFA domain-containing protein</fullName>
    </recommendedName>
</protein>